<name>A0A381RTY6_9ZZZZ</name>
<dbReference type="InterPro" id="IPR011257">
    <property type="entry name" value="DNA_glycosylase"/>
</dbReference>
<dbReference type="GO" id="GO:0008725">
    <property type="term" value="F:DNA-3-methyladenine glycosylase activity"/>
    <property type="evidence" value="ECO:0007669"/>
    <property type="project" value="InterPro"/>
</dbReference>
<dbReference type="GO" id="GO:0006284">
    <property type="term" value="P:base-excision repair"/>
    <property type="evidence" value="ECO:0007669"/>
    <property type="project" value="InterPro"/>
</dbReference>
<dbReference type="SUPFAM" id="SSF48150">
    <property type="entry name" value="DNA-glycosylase"/>
    <property type="match status" value="1"/>
</dbReference>
<reference evidence="1" key="1">
    <citation type="submission" date="2018-05" db="EMBL/GenBank/DDBJ databases">
        <authorList>
            <person name="Lanie J.A."/>
            <person name="Ng W.-L."/>
            <person name="Kazmierczak K.M."/>
            <person name="Andrzejewski T.M."/>
            <person name="Davidsen T.M."/>
            <person name="Wayne K.J."/>
            <person name="Tettelin H."/>
            <person name="Glass J.I."/>
            <person name="Rusch D."/>
            <person name="Podicherti R."/>
            <person name="Tsui H.-C.T."/>
            <person name="Winkler M.E."/>
        </authorList>
    </citation>
    <scope>NUCLEOTIDE SEQUENCE</scope>
</reference>
<accession>A0A381RTY6</accession>
<organism evidence="1">
    <name type="scientific">marine metagenome</name>
    <dbReference type="NCBI Taxonomy" id="408172"/>
    <lineage>
        <taxon>unclassified sequences</taxon>
        <taxon>metagenomes</taxon>
        <taxon>ecological metagenomes</taxon>
    </lineage>
</organism>
<proteinExistence type="predicted"/>
<dbReference type="InterPro" id="IPR005019">
    <property type="entry name" value="Adenine_glyco"/>
</dbReference>
<dbReference type="PANTHER" id="PTHR30037">
    <property type="entry name" value="DNA-3-METHYLADENINE GLYCOSYLASE 1"/>
    <property type="match status" value="1"/>
</dbReference>
<protein>
    <recommendedName>
        <fullName evidence="2">DNA-3-methyladenine glycosylase I</fullName>
    </recommendedName>
</protein>
<dbReference type="Pfam" id="PF03352">
    <property type="entry name" value="Adenine_glyco"/>
    <property type="match status" value="1"/>
</dbReference>
<dbReference type="InterPro" id="IPR052891">
    <property type="entry name" value="DNA-3mA_glycosylase"/>
</dbReference>
<sequence length="198" mass="23118">MTREDIDGQKRCRWVPLNKPLYVKYHDEEWGVPVTDDRKMFEFIVLESFQAGLSWEMILNKRENFRKAFSRFDPEKVAAYGEKMIDELVQDAGIVRNRKKILAAINNAQRFLEIADLSHSFCNYFWQFTDNKPIINRWKTDQNIPANTKLSDTISADMKKCGFKFFGTTVCYAHMQAVGMVNDHTVDCFRHGECEALA</sequence>
<dbReference type="Gene3D" id="1.10.340.30">
    <property type="entry name" value="Hypothetical protein, domain 2"/>
    <property type="match status" value="1"/>
</dbReference>
<dbReference type="AlphaFoldDB" id="A0A381RTY6"/>
<gene>
    <name evidence="1" type="ORF">METZ01_LOCUS47465</name>
</gene>
<evidence type="ECO:0008006" key="2">
    <source>
        <dbReference type="Google" id="ProtNLM"/>
    </source>
</evidence>
<evidence type="ECO:0000313" key="1">
    <source>
        <dbReference type="EMBL" id="SUZ94611.1"/>
    </source>
</evidence>
<dbReference type="PANTHER" id="PTHR30037:SF4">
    <property type="entry name" value="DNA-3-METHYLADENINE GLYCOSYLASE I"/>
    <property type="match status" value="1"/>
</dbReference>
<dbReference type="EMBL" id="UINC01002250">
    <property type="protein sequence ID" value="SUZ94611.1"/>
    <property type="molecule type" value="Genomic_DNA"/>
</dbReference>